<evidence type="ECO:0000256" key="4">
    <source>
        <dbReference type="ARBA" id="ARBA00022692"/>
    </source>
</evidence>
<dbReference type="CDD" id="cd16017">
    <property type="entry name" value="LptA"/>
    <property type="match status" value="1"/>
</dbReference>
<proteinExistence type="inferred from homology"/>
<organism evidence="10">
    <name type="scientific">Enterobacter mori</name>
    <dbReference type="NCBI Taxonomy" id="539813"/>
    <lineage>
        <taxon>Bacteria</taxon>
        <taxon>Pseudomonadati</taxon>
        <taxon>Pseudomonadota</taxon>
        <taxon>Gammaproteobacteria</taxon>
        <taxon>Enterobacterales</taxon>
        <taxon>Enterobacteriaceae</taxon>
        <taxon>Enterobacter</taxon>
    </lineage>
</organism>
<dbReference type="InterPro" id="IPR017850">
    <property type="entry name" value="Alkaline_phosphatase_core_sf"/>
</dbReference>
<evidence type="ECO:0000256" key="8">
    <source>
        <dbReference type="SAM" id="Phobius"/>
    </source>
</evidence>
<dbReference type="PANTHER" id="PTHR30443:SF4">
    <property type="entry name" value="PHOSPHOETHANOLAMINE TRANSFERASE OPGE-RELATED"/>
    <property type="match status" value="1"/>
</dbReference>
<evidence type="ECO:0000256" key="1">
    <source>
        <dbReference type="ARBA" id="ARBA00004651"/>
    </source>
</evidence>
<dbReference type="PANTHER" id="PTHR30443">
    <property type="entry name" value="INNER MEMBRANE PROTEIN"/>
    <property type="match status" value="1"/>
</dbReference>
<keyword evidence="4 8" id="KW-0812">Transmembrane</keyword>
<evidence type="ECO:0000313" key="10">
    <source>
        <dbReference type="EMBL" id="QPK00676.1"/>
    </source>
</evidence>
<evidence type="ECO:0000256" key="6">
    <source>
        <dbReference type="ARBA" id="ARBA00023136"/>
    </source>
</evidence>
<name>A0A7T0DWA3_9ENTR</name>
<evidence type="ECO:0000256" key="7">
    <source>
        <dbReference type="ARBA" id="ARBA00038481"/>
    </source>
</evidence>
<dbReference type="EMBL" id="CP061801">
    <property type="protein sequence ID" value="QPK00676.1"/>
    <property type="molecule type" value="Genomic_DNA"/>
</dbReference>
<dbReference type="GO" id="GO:0005886">
    <property type="term" value="C:plasma membrane"/>
    <property type="evidence" value="ECO:0007669"/>
    <property type="project" value="UniProtKB-SubCell"/>
</dbReference>
<feature type="transmembrane region" description="Helical" evidence="8">
    <location>
        <begin position="16"/>
        <end position="35"/>
    </location>
</feature>
<dbReference type="GO" id="GO:0016776">
    <property type="term" value="F:phosphotransferase activity, phosphate group as acceptor"/>
    <property type="evidence" value="ECO:0007669"/>
    <property type="project" value="TreeGrafter"/>
</dbReference>
<dbReference type="InterPro" id="IPR000917">
    <property type="entry name" value="Sulfatase_N"/>
</dbReference>
<feature type="transmembrane region" description="Helical" evidence="8">
    <location>
        <begin position="148"/>
        <end position="166"/>
    </location>
</feature>
<comment type="subcellular location">
    <subcellularLocation>
        <location evidence="1">Cell membrane</location>
        <topology evidence="1">Multi-pass membrane protein</topology>
    </subcellularLocation>
</comment>
<dbReference type="Gene3D" id="3.40.720.10">
    <property type="entry name" value="Alkaline Phosphatase, subunit A"/>
    <property type="match status" value="1"/>
</dbReference>
<dbReference type="GO" id="GO:0016787">
    <property type="term" value="F:hydrolase activity"/>
    <property type="evidence" value="ECO:0007669"/>
    <property type="project" value="UniProtKB-KW"/>
</dbReference>
<evidence type="ECO:0000256" key="3">
    <source>
        <dbReference type="ARBA" id="ARBA00022679"/>
    </source>
</evidence>
<gene>
    <name evidence="10" type="ORF">IDM36_00465</name>
</gene>
<evidence type="ECO:0000256" key="2">
    <source>
        <dbReference type="ARBA" id="ARBA00022475"/>
    </source>
</evidence>
<reference evidence="10" key="1">
    <citation type="submission" date="2020-09" db="EMBL/GenBank/DDBJ databases">
        <title>First Report of a novel Colistin-Resistant species of Enterobacter cloacae complex Producing MCR-5 isolated from hospital sewage water.</title>
        <authorList>
            <person name="Zhou K."/>
        </authorList>
    </citation>
    <scope>NUCLEOTIDE SEQUENCE [LARGE SCALE GENOMIC DNA]</scope>
    <source>
        <strain evidence="10">HSW1412</strain>
    </source>
</reference>
<dbReference type="InterPro" id="IPR058130">
    <property type="entry name" value="PEA_transf_C"/>
</dbReference>
<keyword evidence="2" id="KW-1003">Cell membrane</keyword>
<evidence type="ECO:0000259" key="9">
    <source>
        <dbReference type="Pfam" id="PF00884"/>
    </source>
</evidence>
<comment type="similarity">
    <text evidence="7">Belongs to the phosphoethanolamine transferase family.</text>
</comment>
<dbReference type="SUPFAM" id="SSF53649">
    <property type="entry name" value="Alkaline phosphatase-like"/>
    <property type="match status" value="1"/>
</dbReference>
<accession>A0A7T0DWA3</accession>
<dbReference type="GO" id="GO:0009244">
    <property type="term" value="P:lipopolysaccharide core region biosynthetic process"/>
    <property type="evidence" value="ECO:0007669"/>
    <property type="project" value="TreeGrafter"/>
</dbReference>
<keyword evidence="6 8" id="KW-0472">Membrane</keyword>
<dbReference type="AlphaFoldDB" id="A0A7T0DWA3"/>
<feature type="transmembrane region" description="Helical" evidence="8">
    <location>
        <begin position="116"/>
        <end position="136"/>
    </location>
</feature>
<protein>
    <submittedName>
        <fullName evidence="10">Sulfatase-like hydrolase/transferase</fullName>
    </submittedName>
</protein>
<dbReference type="Pfam" id="PF00884">
    <property type="entry name" value="Sulfatase"/>
    <property type="match status" value="1"/>
</dbReference>
<sequence>MSTLFSQKLVDTPSRLAAFFTVVISLLIIIGVNIINAKYNAVINRTLVFLLILLTLKCLNNKLIRNILAAVLLIPIAADITLQLYAWNNFDSAFSYGFALSVLNTTPGEASSMLGLYWRDCLTFVALSALFIYTANTGMWPVAPRFRRWPAIALAVTLLAFYGQALQHQLRKSSVESLAQRVVQATPVSTAKVFMQAIEDNAVVANIGNNIPDYKLTLSDTGIDNYVLIIGESERTANMGIYGYQRDTTPELVKYQSQLLLFRNAVTPAPVTIMAVPLAMTADTVGARDPRNYGDNVINIANKAGYDTYWFSRQGKGGAHNNVITGIAMNTKQHEWVEGGYDEGLLPLLDDALKKPGKKIIVLHLNGSHEPACRRFPANQAVLTGGSEADDCYDNSVRYTDTVMGKVFNMLESSRSSVMYFSDHGLIRDPQRAVVYSHGNVNPPREALHIPVFIWYGHQVDSAHKYTGDYNTVWSADDVNTLAELWLGIHRQGEPVHTVQSWLAGYDKNVSVLDTTGKSYEWRNIR</sequence>
<dbReference type="InterPro" id="IPR040423">
    <property type="entry name" value="PEA_transferase"/>
</dbReference>
<keyword evidence="5 8" id="KW-1133">Transmembrane helix</keyword>
<evidence type="ECO:0000256" key="5">
    <source>
        <dbReference type="ARBA" id="ARBA00022989"/>
    </source>
</evidence>
<keyword evidence="3 10" id="KW-0808">Transferase</keyword>
<keyword evidence="10" id="KW-0378">Hydrolase</keyword>
<feature type="domain" description="Sulfatase N-terminal" evidence="9">
    <location>
        <begin position="225"/>
        <end position="466"/>
    </location>
</feature>
<feature type="transmembrane region" description="Helical" evidence="8">
    <location>
        <begin position="67"/>
        <end position="87"/>
    </location>
</feature>